<gene>
    <name evidence="2" type="ORF">BDV96DRAFT_289644</name>
</gene>
<name>A0A6A5YKW2_9PLEO</name>
<accession>A0A6A5YKW2</accession>
<organism evidence="2 3">
    <name type="scientific">Lophiotrema nucula</name>
    <dbReference type="NCBI Taxonomy" id="690887"/>
    <lineage>
        <taxon>Eukaryota</taxon>
        <taxon>Fungi</taxon>
        <taxon>Dikarya</taxon>
        <taxon>Ascomycota</taxon>
        <taxon>Pezizomycotina</taxon>
        <taxon>Dothideomycetes</taxon>
        <taxon>Pleosporomycetidae</taxon>
        <taxon>Pleosporales</taxon>
        <taxon>Lophiotremataceae</taxon>
        <taxon>Lophiotrema</taxon>
    </lineage>
</organism>
<evidence type="ECO:0000256" key="1">
    <source>
        <dbReference type="SAM" id="Phobius"/>
    </source>
</evidence>
<keyword evidence="3" id="KW-1185">Reference proteome</keyword>
<evidence type="ECO:0000313" key="2">
    <source>
        <dbReference type="EMBL" id="KAF2107889.1"/>
    </source>
</evidence>
<proteinExistence type="predicted"/>
<dbReference type="EMBL" id="ML977351">
    <property type="protein sequence ID" value="KAF2107889.1"/>
    <property type="molecule type" value="Genomic_DNA"/>
</dbReference>
<dbReference type="Proteomes" id="UP000799770">
    <property type="component" value="Unassembled WGS sequence"/>
</dbReference>
<protein>
    <submittedName>
        <fullName evidence="2">Uncharacterized protein</fullName>
    </submittedName>
</protein>
<keyword evidence="1" id="KW-0812">Transmembrane</keyword>
<reference evidence="2" key="1">
    <citation type="journal article" date="2020" name="Stud. Mycol.">
        <title>101 Dothideomycetes genomes: a test case for predicting lifestyles and emergence of pathogens.</title>
        <authorList>
            <person name="Haridas S."/>
            <person name="Albert R."/>
            <person name="Binder M."/>
            <person name="Bloem J."/>
            <person name="Labutti K."/>
            <person name="Salamov A."/>
            <person name="Andreopoulos B."/>
            <person name="Baker S."/>
            <person name="Barry K."/>
            <person name="Bills G."/>
            <person name="Bluhm B."/>
            <person name="Cannon C."/>
            <person name="Castanera R."/>
            <person name="Culley D."/>
            <person name="Daum C."/>
            <person name="Ezra D."/>
            <person name="Gonzalez J."/>
            <person name="Henrissat B."/>
            <person name="Kuo A."/>
            <person name="Liang C."/>
            <person name="Lipzen A."/>
            <person name="Lutzoni F."/>
            <person name="Magnuson J."/>
            <person name="Mondo S."/>
            <person name="Nolan M."/>
            <person name="Ohm R."/>
            <person name="Pangilinan J."/>
            <person name="Park H.-J."/>
            <person name="Ramirez L."/>
            <person name="Alfaro M."/>
            <person name="Sun H."/>
            <person name="Tritt A."/>
            <person name="Yoshinaga Y."/>
            <person name="Zwiers L.-H."/>
            <person name="Turgeon B."/>
            <person name="Goodwin S."/>
            <person name="Spatafora J."/>
            <person name="Crous P."/>
            <person name="Grigoriev I."/>
        </authorList>
    </citation>
    <scope>NUCLEOTIDE SEQUENCE</scope>
    <source>
        <strain evidence="2">CBS 627.86</strain>
    </source>
</reference>
<evidence type="ECO:0000313" key="3">
    <source>
        <dbReference type="Proteomes" id="UP000799770"/>
    </source>
</evidence>
<feature type="transmembrane region" description="Helical" evidence="1">
    <location>
        <begin position="55"/>
        <end position="75"/>
    </location>
</feature>
<dbReference type="AlphaFoldDB" id="A0A6A5YKW2"/>
<keyword evidence="1" id="KW-0472">Membrane</keyword>
<keyword evidence="1" id="KW-1133">Transmembrane helix</keyword>
<feature type="transmembrane region" description="Helical" evidence="1">
    <location>
        <begin position="12"/>
        <end position="35"/>
    </location>
</feature>
<sequence length="101" mass="10993">MATSRQDRCIQRAASTVFAGMALFTHVFLASRLAAGFAASLSARKRRLPTANGDACVPCAFAGIAPCVICWRLFWSQRARCSVNLDNPLLHRREGLSLSIP</sequence>